<dbReference type="RefSeq" id="WP_042678601.1">
    <property type="nucleotide sequence ID" value="NZ_CABKTM010000007.1"/>
</dbReference>
<comment type="caution">
    <text evidence="1">The sequence shown here is derived from an EMBL/GenBank/DDBJ whole genome shotgun (WGS) entry which is preliminary data.</text>
</comment>
<evidence type="ECO:0000313" key="2">
    <source>
        <dbReference type="Proteomes" id="UP001142078"/>
    </source>
</evidence>
<accession>A0A9X2MK12</accession>
<name>A0A9X2MK12_9FIRM</name>
<dbReference type="AlphaFoldDB" id="A0A9X2MK12"/>
<keyword evidence="2" id="KW-1185">Reference proteome</keyword>
<dbReference type="OrthoDB" id="2087404at2"/>
<gene>
    <name evidence="1" type="ORF">NSA23_10765</name>
</gene>
<reference evidence="1" key="1">
    <citation type="submission" date="2022-07" db="EMBL/GenBank/DDBJ databases">
        <title>Enhanced cultured diversity of the mouse gut microbiota enables custom-made synthetic communities.</title>
        <authorList>
            <person name="Afrizal A."/>
        </authorList>
    </citation>
    <scope>NUCLEOTIDE SEQUENCE</scope>
    <source>
        <strain evidence="1">DSM 29482</strain>
    </source>
</reference>
<organism evidence="1 2">
    <name type="scientific">Anaerosalibacter massiliensis</name>
    <dbReference type="NCBI Taxonomy" id="1347392"/>
    <lineage>
        <taxon>Bacteria</taxon>
        <taxon>Bacillati</taxon>
        <taxon>Bacillota</taxon>
        <taxon>Tissierellia</taxon>
        <taxon>Tissierellales</taxon>
        <taxon>Sporanaerobacteraceae</taxon>
        <taxon>Anaerosalibacter</taxon>
    </lineage>
</organism>
<dbReference type="EMBL" id="JANJZL010000007">
    <property type="protein sequence ID" value="MCR2044592.1"/>
    <property type="molecule type" value="Genomic_DNA"/>
</dbReference>
<proteinExistence type="predicted"/>
<evidence type="ECO:0000313" key="1">
    <source>
        <dbReference type="EMBL" id="MCR2044592.1"/>
    </source>
</evidence>
<protein>
    <submittedName>
        <fullName evidence="1">Uncharacterized protein</fullName>
    </submittedName>
</protein>
<dbReference type="Proteomes" id="UP001142078">
    <property type="component" value="Unassembled WGS sequence"/>
</dbReference>
<sequence>MKNSRIKWECNNWYKTEEELVQIINQSGNRILLNKKQSLIWDNINYQTYFEDLFKSISIQIKIDKKELEKVLKLFEKNKLISILDEDSIFGTIFG</sequence>